<evidence type="ECO:0000313" key="4">
    <source>
        <dbReference type="Proteomes" id="UP000243706"/>
    </source>
</evidence>
<dbReference type="AlphaFoldDB" id="A0A240C496"/>
<accession>A0A240C496</accession>
<gene>
    <name evidence="2" type="ORF">GCM10007183_17560</name>
    <name evidence="3" type="ORF">SAMEA4412661_01229</name>
</gene>
<protein>
    <recommendedName>
        <fullName evidence="6">DUF5668 domain-containing protein</fullName>
    </recommendedName>
</protein>
<feature type="transmembrane region" description="Helical" evidence="1">
    <location>
        <begin position="63"/>
        <end position="79"/>
    </location>
</feature>
<dbReference type="Proteomes" id="UP000243706">
    <property type="component" value="Chromosome 1"/>
</dbReference>
<keyword evidence="1" id="KW-0812">Transmembrane</keyword>
<reference evidence="2" key="1">
    <citation type="journal article" date="2014" name="Int. J. Syst. Evol. Microbiol.">
        <title>Complete genome of a new Firmicutes species belonging to the dominant human colonic microbiota ('Ruminococcus bicirculans') reveals two chromosomes and a selective capacity to utilize plant glucans.</title>
        <authorList>
            <consortium name="NISC Comparative Sequencing Program"/>
            <person name="Wegmann U."/>
            <person name="Louis P."/>
            <person name="Goesmann A."/>
            <person name="Henrissat B."/>
            <person name="Duncan S.H."/>
            <person name="Flint H.J."/>
        </authorList>
    </citation>
    <scope>NUCLEOTIDE SEQUENCE</scope>
    <source>
        <strain evidence="2">CCM 4175</strain>
    </source>
</reference>
<evidence type="ECO:0000313" key="5">
    <source>
        <dbReference type="Proteomes" id="UP000652995"/>
    </source>
</evidence>
<dbReference type="EMBL" id="BMCB01000011">
    <property type="protein sequence ID" value="GGA93812.1"/>
    <property type="molecule type" value="Genomic_DNA"/>
</dbReference>
<keyword evidence="1" id="KW-1133">Transmembrane helix</keyword>
<evidence type="ECO:0000313" key="2">
    <source>
        <dbReference type="EMBL" id="GGA93812.1"/>
    </source>
</evidence>
<sequence>MQINKKLLIPILSIGVLIIIINFIFIITSLFGLTNYWPVFQTIGLGLVILYGFDILQNRKQRSLYFYAGIVFILFGIFFQ</sequence>
<evidence type="ECO:0008006" key="6">
    <source>
        <dbReference type="Google" id="ProtNLM"/>
    </source>
</evidence>
<dbReference type="EMBL" id="LT906464">
    <property type="protein sequence ID" value="SNW02735.1"/>
    <property type="molecule type" value="Genomic_DNA"/>
</dbReference>
<reference evidence="3 4" key="2">
    <citation type="submission" date="2017-06" db="EMBL/GenBank/DDBJ databases">
        <authorList>
            <consortium name="Pathogen Informatics"/>
        </authorList>
    </citation>
    <scope>NUCLEOTIDE SEQUENCE [LARGE SCALE GENOMIC DNA]</scope>
    <source>
        <strain evidence="3 4">NCTC13833</strain>
    </source>
</reference>
<organism evidence="3 4">
    <name type="scientific">Staphylococcus muscae</name>
    <dbReference type="NCBI Taxonomy" id="1294"/>
    <lineage>
        <taxon>Bacteria</taxon>
        <taxon>Bacillati</taxon>
        <taxon>Bacillota</taxon>
        <taxon>Bacilli</taxon>
        <taxon>Bacillales</taxon>
        <taxon>Staphylococcaceae</taxon>
        <taxon>Staphylococcus</taxon>
    </lineage>
</organism>
<reference evidence="5" key="3">
    <citation type="journal article" date="2019" name="Int. J. Syst. Evol. Microbiol.">
        <title>The Global Catalogue of Microorganisms (GCM) 10K type strain sequencing project: providing services to taxonomists for standard genome sequencing and annotation.</title>
        <authorList>
            <consortium name="The Broad Institute Genomics Platform"/>
            <consortium name="The Broad Institute Genome Sequencing Center for Infectious Disease"/>
            <person name="Wu L."/>
            <person name="Ma J."/>
        </authorList>
    </citation>
    <scope>NUCLEOTIDE SEQUENCE [LARGE SCALE GENOMIC DNA]</scope>
    <source>
        <strain evidence="5">CCM 4175</strain>
    </source>
</reference>
<feature type="transmembrane region" description="Helical" evidence="1">
    <location>
        <begin position="7"/>
        <end position="31"/>
    </location>
</feature>
<keyword evidence="1" id="KW-0472">Membrane</keyword>
<evidence type="ECO:0000313" key="3">
    <source>
        <dbReference type="EMBL" id="SNW02735.1"/>
    </source>
</evidence>
<dbReference type="Proteomes" id="UP000652995">
    <property type="component" value="Unassembled WGS sequence"/>
</dbReference>
<keyword evidence="5" id="KW-1185">Reference proteome</keyword>
<reference evidence="2" key="4">
    <citation type="submission" date="2024-05" db="EMBL/GenBank/DDBJ databases">
        <authorList>
            <person name="Sun Q."/>
            <person name="Sedlacek I."/>
        </authorList>
    </citation>
    <scope>NUCLEOTIDE SEQUENCE</scope>
    <source>
        <strain evidence="2">CCM 4175</strain>
    </source>
</reference>
<dbReference type="RefSeq" id="WP_229709431.1">
    <property type="nucleotide sequence ID" value="NZ_BMCB01000011.1"/>
</dbReference>
<evidence type="ECO:0000256" key="1">
    <source>
        <dbReference type="SAM" id="Phobius"/>
    </source>
</evidence>
<proteinExistence type="predicted"/>
<feature type="transmembrane region" description="Helical" evidence="1">
    <location>
        <begin position="37"/>
        <end position="56"/>
    </location>
</feature>
<name>A0A240C496_9STAP</name>